<feature type="chain" id="PRO_5018081525" evidence="12">
    <location>
        <begin position="22"/>
        <end position="626"/>
    </location>
</feature>
<evidence type="ECO:0000256" key="9">
    <source>
        <dbReference type="ARBA" id="ARBA00023237"/>
    </source>
</evidence>
<dbReference type="Gene3D" id="2.170.130.10">
    <property type="entry name" value="TonB-dependent receptor, plug domain"/>
    <property type="match status" value="1"/>
</dbReference>
<keyword evidence="16" id="KW-1185">Reference proteome</keyword>
<dbReference type="Proteomes" id="UP000277498">
    <property type="component" value="Unassembled WGS sequence"/>
</dbReference>
<dbReference type="Pfam" id="PF07715">
    <property type="entry name" value="Plug"/>
    <property type="match status" value="1"/>
</dbReference>
<evidence type="ECO:0000256" key="3">
    <source>
        <dbReference type="ARBA" id="ARBA00022452"/>
    </source>
</evidence>
<keyword evidence="8 10" id="KW-0472">Membrane</keyword>
<dbReference type="InterPro" id="IPR039426">
    <property type="entry name" value="TonB-dep_rcpt-like"/>
</dbReference>
<dbReference type="EMBL" id="UXAW01000087">
    <property type="protein sequence ID" value="VDC31652.1"/>
    <property type="molecule type" value="Genomic_DNA"/>
</dbReference>
<dbReference type="InterPro" id="IPR000531">
    <property type="entry name" value="Beta-barrel_TonB"/>
</dbReference>
<accession>A0A3P5XAT1</accession>
<evidence type="ECO:0000256" key="1">
    <source>
        <dbReference type="ARBA" id="ARBA00004571"/>
    </source>
</evidence>
<dbReference type="Gene3D" id="2.40.170.20">
    <property type="entry name" value="TonB-dependent receptor, beta-barrel domain"/>
    <property type="match status" value="1"/>
</dbReference>
<evidence type="ECO:0000256" key="12">
    <source>
        <dbReference type="SAM" id="SignalP"/>
    </source>
</evidence>
<evidence type="ECO:0000256" key="11">
    <source>
        <dbReference type="RuleBase" id="RU003357"/>
    </source>
</evidence>
<dbReference type="GO" id="GO:0006811">
    <property type="term" value="P:monoatomic ion transport"/>
    <property type="evidence" value="ECO:0007669"/>
    <property type="project" value="UniProtKB-KW"/>
</dbReference>
<evidence type="ECO:0000256" key="10">
    <source>
        <dbReference type="PROSITE-ProRule" id="PRU01360"/>
    </source>
</evidence>
<dbReference type="PANTHER" id="PTHR30069">
    <property type="entry name" value="TONB-DEPENDENT OUTER MEMBRANE RECEPTOR"/>
    <property type="match status" value="1"/>
</dbReference>
<keyword evidence="3 10" id="KW-1134">Transmembrane beta strand</keyword>
<keyword evidence="7 11" id="KW-0798">TonB box</keyword>
<dbReference type="Pfam" id="PF00593">
    <property type="entry name" value="TonB_dep_Rec_b-barrel"/>
    <property type="match status" value="1"/>
</dbReference>
<evidence type="ECO:0000256" key="2">
    <source>
        <dbReference type="ARBA" id="ARBA00022448"/>
    </source>
</evidence>
<dbReference type="GO" id="GO:0015889">
    <property type="term" value="P:cobalamin transport"/>
    <property type="evidence" value="ECO:0007669"/>
    <property type="project" value="TreeGrafter"/>
</dbReference>
<dbReference type="OrthoDB" id="9760333at2"/>
<evidence type="ECO:0000313" key="16">
    <source>
        <dbReference type="Proteomes" id="UP000277498"/>
    </source>
</evidence>
<proteinExistence type="inferred from homology"/>
<evidence type="ECO:0000259" key="13">
    <source>
        <dbReference type="Pfam" id="PF00593"/>
    </source>
</evidence>
<keyword evidence="9 10" id="KW-0998">Cell outer membrane</keyword>
<evidence type="ECO:0000259" key="14">
    <source>
        <dbReference type="Pfam" id="PF07715"/>
    </source>
</evidence>
<comment type="subcellular location">
    <subcellularLocation>
        <location evidence="1 10">Cell outer membrane</location>
        <topology evidence="1 10">Multi-pass membrane protein</topology>
    </subcellularLocation>
</comment>
<protein>
    <submittedName>
        <fullName evidence="15">Vitamin B12 transporter BtuB</fullName>
    </submittedName>
</protein>
<dbReference type="CDD" id="cd01347">
    <property type="entry name" value="ligand_gated_channel"/>
    <property type="match status" value="1"/>
</dbReference>
<feature type="domain" description="TonB-dependent receptor-like beta-barrel" evidence="13">
    <location>
        <begin position="182"/>
        <end position="600"/>
    </location>
</feature>
<dbReference type="InterPro" id="IPR036942">
    <property type="entry name" value="Beta-barrel_TonB_sf"/>
</dbReference>
<gene>
    <name evidence="15" type="primary">btuB_3</name>
    <name evidence="15" type="ORF">XINFAN_03026</name>
</gene>
<evidence type="ECO:0000256" key="8">
    <source>
        <dbReference type="ARBA" id="ARBA00023136"/>
    </source>
</evidence>
<evidence type="ECO:0000256" key="4">
    <source>
        <dbReference type="ARBA" id="ARBA00022692"/>
    </source>
</evidence>
<evidence type="ECO:0000256" key="5">
    <source>
        <dbReference type="ARBA" id="ARBA00022729"/>
    </source>
</evidence>
<dbReference type="InterPro" id="IPR037066">
    <property type="entry name" value="Plug_dom_sf"/>
</dbReference>
<dbReference type="AlphaFoldDB" id="A0A3P5XAT1"/>
<feature type="domain" description="TonB-dependent receptor plug" evidence="14">
    <location>
        <begin position="46"/>
        <end position="152"/>
    </location>
</feature>
<name>A0A3P5XAT1_9RHOB</name>
<organism evidence="15 16">
    <name type="scientific">Pseudogemmobacter humi</name>
    <dbReference type="NCBI Taxonomy" id="2483812"/>
    <lineage>
        <taxon>Bacteria</taxon>
        <taxon>Pseudomonadati</taxon>
        <taxon>Pseudomonadota</taxon>
        <taxon>Alphaproteobacteria</taxon>
        <taxon>Rhodobacterales</taxon>
        <taxon>Paracoccaceae</taxon>
        <taxon>Pseudogemmobacter</taxon>
    </lineage>
</organism>
<keyword evidence="4 10" id="KW-0812">Transmembrane</keyword>
<comment type="similarity">
    <text evidence="10 11">Belongs to the TonB-dependent receptor family.</text>
</comment>
<keyword evidence="5 12" id="KW-0732">Signal</keyword>
<reference evidence="15 16" key="1">
    <citation type="submission" date="2018-11" db="EMBL/GenBank/DDBJ databases">
        <authorList>
            <person name="Criscuolo A."/>
        </authorList>
    </citation>
    <scope>NUCLEOTIDE SEQUENCE [LARGE SCALE GENOMIC DNA]</scope>
    <source>
        <strain evidence="15">ACIP111625</strain>
    </source>
</reference>
<dbReference type="PANTHER" id="PTHR30069:SF53">
    <property type="entry name" value="COLICIN I RECEPTOR-RELATED"/>
    <property type="match status" value="1"/>
</dbReference>
<sequence length="626" mass="67009">MRPRISHIALIAALTAGGALAQGAEETVDLGTITLTALREAAETLRTGVSVTVVEAEDLRDAGDIRLSDYLSRLPGVSMVSSGPMGTRSSIRIRGAEPQYVAVYIDGIRVDDATEISPQFDFGALSTSDIARVEVLRGSQSSLWGGSAVGGVISITSLAPTEDGLSQTVAAEAGSYNSSALRYSLAFRDERVEAGFSLSHLKSDGFSAYDTLPRSPGLEDDGFEAVRLSFSARYRLSDALSLGAAVFAQRSENDFDAYMADSTVNSQERRDFGARLFAEYEAGNTSHLFDVTRYRISREIDEGGWLSSYLGVRQGVSYQGTTEINPALTLVYGAAWQEEEVTNPALPGGASTRTAGVFGQALWSPTEDLDLSLSLRQDDHSEFGGQPSGRLALAWQAADGLTLRGAASTGYRSPSHYELYGDPTWTIAANTGLNPEESRSLEIGGDYDFGGENRLSLTLFDIRIEDAITYQSCPYDPLTWACLPGTTNVYENEAGTSKRRGLELSGEARLSDSIGLSFAYTYVDASKPDGTRLLRVPRHSLAVTLSAALTADLSARIGVQHLAGRPAEFGTALADYTLVNAGLGYDLSESVAVSLRVENVFDEEYQSVPGYGTPGRAVYLGLTGRF</sequence>
<feature type="signal peptide" evidence="12">
    <location>
        <begin position="1"/>
        <end position="21"/>
    </location>
</feature>
<dbReference type="PROSITE" id="PS52016">
    <property type="entry name" value="TONB_DEPENDENT_REC_3"/>
    <property type="match status" value="1"/>
</dbReference>
<evidence type="ECO:0000256" key="6">
    <source>
        <dbReference type="ARBA" id="ARBA00023065"/>
    </source>
</evidence>
<keyword evidence="6" id="KW-0406">Ion transport</keyword>
<dbReference type="GO" id="GO:0009279">
    <property type="term" value="C:cell outer membrane"/>
    <property type="evidence" value="ECO:0007669"/>
    <property type="project" value="UniProtKB-SubCell"/>
</dbReference>
<evidence type="ECO:0000313" key="15">
    <source>
        <dbReference type="EMBL" id="VDC31652.1"/>
    </source>
</evidence>
<keyword evidence="2 10" id="KW-0813">Transport</keyword>
<dbReference type="RefSeq" id="WP_124087747.1">
    <property type="nucleotide sequence ID" value="NZ_UXAW01000087.1"/>
</dbReference>
<dbReference type="SUPFAM" id="SSF56935">
    <property type="entry name" value="Porins"/>
    <property type="match status" value="1"/>
</dbReference>
<dbReference type="InterPro" id="IPR012910">
    <property type="entry name" value="Plug_dom"/>
</dbReference>
<evidence type="ECO:0000256" key="7">
    <source>
        <dbReference type="ARBA" id="ARBA00023077"/>
    </source>
</evidence>